<evidence type="ECO:0000256" key="1">
    <source>
        <dbReference type="SAM" id="Phobius"/>
    </source>
</evidence>
<feature type="transmembrane region" description="Helical" evidence="1">
    <location>
        <begin position="6"/>
        <end position="34"/>
    </location>
</feature>
<feature type="non-terminal residue" evidence="2">
    <location>
        <position position="1"/>
    </location>
</feature>
<dbReference type="EMBL" id="LXQA010953698">
    <property type="protein sequence ID" value="MCI78570.1"/>
    <property type="molecule type" value="Genomic_DNA"/>
</dbReference>
<proteinExistence type="predicted"/>
<name>A0A392UWL3_9FABA</name>
<comment type="caution">
    <text evidence="2">The sequence shown here is derived from an EMBL/GenBank/DDBJ whole genome shotgun (WGS) entry which is preliminary data.</text>
</comment>
<keyword evidence="1" id="KW-1133">Transmembrane helix</keyword>
<dbReference type="Proteomes" id="UP000265520">
    <property type="component" value="Unassembled WGS sequence"/>
</dbReference>
<keyword evidence="1" id="KW-0812">Transmembrane</keyword>
<sequence>VEVVVVVVLVLVEVVVVVLVQKVFEVVVEMFVFVHE</sequence>
<evidence type="ECO:0000313" key="3">
    <source>
        <dbReference type="Proteomes" id="UP000265520"/>
    </source>
</evidence>
<protein>
    <submittedName>
        <fullName evidence="2">Uncharacterized protein</fullName>
    </submittedName>
</protein>
<evidence type="ECO:0000313" key="2">
    <source>
        <dbReference type="EMBL" id="MCI78570.1"/>
    </source>
</evidence>
<dbReference type="AlphaFoldDB" id="A0A392UWL3"/>
<organism evidence="2 3">
    <name type="scientific">Trifolium medium</name>
    <dbReference type="NCBI Taxonomy" id="97028"/>
    <lineage>
        <taxon>Eukaryota</taxon>
        <taxon>Viridiplantae</taxon>
        <taxon>Streptophyta</taxon>
        <taxon>Embryophyta</taxon>
        <taxon>Tracheophyta</taxon>
        <taxon>Spermatophyta</taxon>
        <taxon>Magnoliopsida</taxon>
        <taxon>eudicotyledons</taxon>
        <taxon>Gunneridae</taxon>
        <taxon>Pentapetalae</taxon>
        <taxon>rosids</taxon>
        <taxon>fabids</taxon>
        <taxon>Fabales</taxon>
        <taxon>Fabaceae</taxon>
        <taxon>Papilionoideae</taxon>
        <taxon>50 kb inversion clade</taxon>
        <taxon>NPAAA clade</taxon>
        <taxon>Hologalegina</taxon>
        <taxon>IRL clade</taxon>
        <taxon>Trifolieae</taxon>
        <taxon>Trifolium</taxon>
    </lineage>
</organism>
<keyword evidence="3" id="KW-1185">Reference proteome</keyword>
<accession>A0A392UWL3</accession>
<reference evidence="2 3" key="1">
    <citation type="journal article" date="2018" name="Front. Plant Sci.">
        <title>Red Clover (Trifolium pratense) and Zigzag Clover (T. medium) - A Picture of Genomic Similarities and Differences.</title>
        <authorList>
            <person name="Dluhosova J."/>
            <person name="Istvanek J."/>
            <person name="Nedelnik J."/>
            <person name="Repkova J."/>
        </authorList>
    </citation>
    <scope>NUCLEOTIDE SEQUENCE [LARGE SCALE GENOMIC DNA]</scope>
    <source>
        <strain evidence="3">cv. 10/8</strain>
        <tissue evidence="2">Leaf</tissue>
    </source>
</reference>
<keyword evidence="1" id="KW-0472">Membrane</keyword>
<gene>
    <name evidence="2" type="ORF">A2U01_0099840</name>
</gene>